<dbReference type="HOGENOM" id="CLU_2650751_0_0_10"/>
<keyword evidence="1" id="KW-0472">Membrane</keyword>
<dbReference type="KEGG" id="nso:NIASO_07060"/>
<keyword evidence="1" id="KW-0812">Transmembrane</keyword>
<feature type="transmembrane region" description="Helical" evidence="1">
    <location>
        <begin position="34"/>
        <end position="50"/>
    </location>
</feature>
<keyword evidence="1" id="KW-1133">Transmembrane helix</keyword>
<dbReference type="Proteomes" id="UP000003586">
    <property type="component" value="Chromosome"/>
</dbReference>
<protein>
    <submittedName>
        <fullName evidence="2">Uncharacterized protein</fullName>
    </submittedName>
</protein>
<organism evidence="2 3">
    <name type="scientific">Niabella soli DSM 19437</name>
    <dbReference type="NCBI Taxonomy" id="929713"/>
    <lineage>
        <taxon>Bacteria</taxon>
        <taxon>Pseudomonadati</taxon>
        <taxon>Bacteroidota</taxon>
        <taxon>Chitinophagia</taxon>
        <taxon>Chitinophagales</taxon>
        <taxon>Chitinophagaceae</taxon>
        <taxon>Niabella</taxon>
    </lineage>
</organism>
<evidence type="ECO:0000313" key="3">
    <source>
        <dbReference type="Proteomes" id="UP000003586"/>
    </source>
</evidence>
<dbReference type="STRING" id="929713.NIASO_07060"/>
<keyword evidence="3" id="KW-1185">Reference proteome</keyword>
<evidence type="ECO:0000256" key="1">
    <source>
        <dbReference type="SAM" id="Phobius"/>
    </source>
</evidence>
<feature type="transmembrane region" description="Helical" evidence="1">
    <location>
        <begin position="7"/>
        <end position="28"/>
    </location>
</feature>
<accession>W0F304</accession>
<dbReference type="EMBL" id="CP007035">
    <property type="protein sequence ID" value="AHF17412.1"/>
    <property type="molecule type" value="Genomic_DNA"/>
</dbReference>
<reference evidence="2 3" key="1">
    <citation type="submission" date="2013-12" db="EMBL/GenBank/DDBJ databases">
        <authorList>
            <consortium name="DOE Joint Genome Institute"/>
            <person name="Eisen J."/>
            <person name="Huntemann M."/>
            <person name="Han J."/>
            <person name="Chen A."/>
            <person name="Kyrpides N."/>
            <person name="Mavromatis K."/>
            <person name="Markowitz V."/>
            <person name="Palaniappan K."/>
            <person name="Ivanova N."/>
            <person name="Schaumberg A."/>
            <person name="Pati A."/>
            <person name="Liolios K."/>
            <person name="Nordberg H.P."/>
            <person name="Cantor M.N."/>
            <person name="Hua S.X."/>
            <person name="Woyke T."/>
        </authorList>
    </citation>
    <scope>NUCLEOTIDE SEQUENCE [LARGE SCALE GENOMIC DNA]</scope>
    <source>
        <strain evidence="3">DSM 19437</strain>
    </source>
</reference>
<dbReference type="AlphaFoldDB" id="W0F304"/>
<proteinExistence type="predicted"/>
<sequence length="76" mass="8718">MRETLLVLYYVIIFGLFLLGVFLIIRGIKKDRPLFTAIGVTSILVSLYLIRAELIAYNAQDFMDEIHERIKGSTPD</sequence>
<evidence type="ECO:0000313" key="2">
    <source>
        <dbReference type="EMBL" id="AHF17412.1"/>
    </source>
</evidence>
<name>W0F304_9BACT</name>
<gene>
    <name evidence="2" type="ORF">NIASO_07060</name>
</gene>